<evidence type="ECO:0000313" key="2">
    <source>
        <dbReference type="Proteomes" id="UP001477947"/>
    </source>
</evidence>
<keyword evidence="2" id="KW-1185">Reference proteome</keyword>
<evidence type="ECO:0000313" key="1">
    <source>
        <dbReference type="EMBL" id="XAM40180.1"/>
    </source>
</evidence>
<dbReference type="Proteomes" id="UP001477947">
    <property type="component" value="Chromosome"/>
</dbReference>
<dbReference type="InterPro" id="IPR046225">
    <property type="entry name" value="DUF6258"/>
</dbReference>
<gene>
    <name evidence="1" type="ORF">TPELB_04820</name>
</gene>
<name>A0ABZ3FC06_9FIRM</name>
<accession>A0ABZ3FC06</accession>
<sequence length="134" mass="15433">MNTIDFLKTLYFGDRYCVDFNIDNKNKEVRIIVNCISRIRSESGEWDYYCDEDVEMGTVVIYGVNEVILDKTGLTPNEDIYDIYATKIENDLYKFTIEASYIDEEAETTDLTFTVIGEGVYLLDPSNSNIKITS</sequence>
<dbReference type="Pfam" id="PF19772">
    <property type="entry name" value="DUF6258"/>
    <property type="match status" value="1"/>
</dbReference>
<proteinExistence type="predicted"/>
<reference evidence="1 2" key="1">
    <citation type="submission" date="2024-04" db="EMBL/GenBank/DDBJ databases">
        <title>Isolation and characterization of novel acetogenic strains of the genera Terrisporobacter and Acetoanaerobium.</title>
        <authorList>
            <person name="Boeer T."/>
            <person name="Schueler M.A."/>
            <person name="Lueschen A."/>
            <person name="Eysell L."/>
            <person name="Droege J."/>
            <person name="Heinemann M."/>
            <person name="Engelhardt L."/>
            <person name="Basen M."/>
            <person name="Daniel R."/>
        </authorList>
    </citation>
    <scope>NUCLEOTIDE SEQUENCE [LARGE SCALE GENOMIC DNA]</scope>
    <source>
        <strain evidence="1 2">ELB</strain>
    </source>
</reference>
<organism evidence="1 2">
    <name type="scientific">Terrisporobacter petrolearius</name>
    <dbReference type="NCBI Taxonomy" id="1460447"/>
    <lineage>
        <taxon>Bacteria</taxon>
        <taxon>Bacillati</taxon>
        <taxon>Bacillota</taxon>
        <taxon>Clostridia</taxon>
        <taxon>Peptostreptococcales</taxon>
        <taxon>Peptostreptococcaceae</taxon>
        <taxon>Terrisporobacter</taxon>
    </lineage>
</organism>
<dbReference type="RefSeq" id="WP_343338339.1">
    <property type="nucleotide sequence ID" value="NZ_CP154622.1"/>
</dbReference>
<protein>
    <submittedName>
        <fullName evidence="1">Uncharacterized protein</fullName>
    </submittedName>
</protein>
<dbReference type="EMBL" id="CP154622">
    <property type="protein sequence ID" value="XAM40180.1"/>
    <property type="molecule type" value="Genomic_DNA"/>
</dbReference>